<dbReference type="SUPFAM" id="SSF46689">
    <property type="entry name" value="Homeodomain-like"/>
    <property type="match status" value="2"/>
</dbReference>
<evidence type="ECO:0000313" key="5">
    <source>
        <dbReference type="Proteomes" id="UP000027604"/>
    </source>
</evidence>
<evidence type="ECO:0000256" key="1">
    <source>
        <dbReference type="ARBA" id="ARBA00023015"/>
    </source>
</evidence>
<dbReference type="InterPro" id="IPR009057">
    <property type="entry name" value="Homeodomain-like_sf"/>
</dbReference>
<dbReference type="CDD" id="cd03137">
    <property type="entry name" value="GATase1_AraC_1"/>
    <property type="match status" value="1"/>
</dbReference>
<dbReference type="Proteomes" id="UP000027604">
    <property type="component" value="Chromosome I"/>
</dbReference>
<gene>
    <name evidence="4" type="ORF">GJA_327</name>
</gene>
<organism evidence="4 5">
    <name type="scientific">Janthinobacterium agaricidamnosum NBRC 102515 = DSM 9628</name>
    <dbReference type="NCBI Taxonomy" id="1349767"/>
    <lineage>
        <taxon>Bacteria</taxon>
        <taxon>Pseudomonadati</taxon>
        <taxon>Pseudomonadota</taxon>
        <taxon>Betaproteobacteria</taxon>
        <taxon>Burkholderiales</taxon>
        <taxon>Oxalobacteraceae</taxon>
        <taxon>Janthinobacterium</taxon>
    </lineage>
</organism>
<dbReference type="InterPro" id="IPR052158">
    <property type="entry name" value="INH-QAR"/>
</dbReference>
<dbReference type="PATRIC" id="fig|1349767.4.peg.1015"/>
<evidence type="ECO:0000259" key="3">
    <source>
        <dbReference type="PROSITE" id="PS01124"/>
    </source>
</evidence>
<dbReference type="STRING" id="1349767.GJA_327"/>
<evidence type="ECO:0000256" key="2">
    <source>
        <dbReference type="ARBA" id="ARBA00023163"/>
    </source>
</evidence>
<evidence type="ECO:0000313" key="4">
    <source>
        <dbReference type="EMBL" id="CDG80988.1"/>
    </source>
</evidence>
<name>W0V0W8_9BURK</name>
<dbReference type="InterPro" id="IPR002818">
    <property type="entry name" value="DJ-1/PfpI"/>
</dbReference>
<dbReference type="Gene3D" id="1.10.10.60">
    <property type="entry name" value="Homeodomain-like"/>
    <property type="match status" value="1"/>
</dbReference>
<dbReference type="InterPro" id="IPR029062">
    <property type="entry name" value="Class_I_gatase-like"/>
</dbReference>
<dbReference type="AlphaFoldDB" id="W0V0W8"/>
<dbReference type="KEGG" id="jag:GJA_327"/>
<sequence>MDIGIVVYDGFQALGLALGTVFEYANLLSGKPVYHVTLVSEQGGPVRSSQGFEVHTAAFPERQFDTLIVLGNNDCIGPSTGLQAFLQQAPDHSRRVAAVCTGAFVLAAAGLLDGRRATTHWDYTRRLGKAYPKITLDDDRIFVIDGQIWTSAGMSAGLDLALALVEQDLGPEISKTIARKLVIYHRRTGGQSQFSALLDIGAKSDRVQTALTFARENLKSALSVDVLAAVARLSPRQFSRVFREETGSSPASAVERLRVEAARVLMETSSHSIDIIARETGFGNRERMRQAFLRACGQPPQVIKRLSKEA</sequence>
<proteinExistence type="predicted"/>
<keyword evidence="5" id="KW-1185">Reference proteome</keyword>
<dbReference type="EMBL" id="HG322949">
    <property type="protein sequence ID" value="CDG80988.1"/>
    <property type="molecule type" value="Genomic_DNA"/>
</dbReference>
<dbReference type="eggNOG" id="COG4977">
    <property type="taxonomic scope" value="Bacteria"/>
</dbReference>
<dbReference type="Gene3D" id="3.40.50.880">
    <property type="match status" value="1"/>
</dbReference>
<dbReference type="PANTHER" id="PTHR43130">
    <property type="entry name" value="ARAC-FAMILY TRANSCRIPTIONAL REGULATOR"/>
    <property type="match status" value="1"/>
</dbReference>
<keyword evidence="2" id="KW-0804">Transcription</keyword>
<feature type="domain" description="HTH araC/xylS-type" evidence="3">
    <location>
        <begin position="208"/>
        <end position="306"/>
    </location>
</feature>
<accession>W0V0W8</accession>
<reference evidence="4 5" key="1">
    <citation type="journal article" date="2015" name="Genome Announc.">
        <title>Genome Sequence of Mushroom Soft-Rot Pathogen Janthinobacterium agaricidamnosum.</title>
        <authorList>
            <person name="Graupner K."/>
            <person name="Lackner G."/>
            <person name="Hertweck C."/>
        </authorList>
    </citation>
    <scope>NUCLEOTIDE SEQUENCE [LARGE SCALE GENOMIC DNA]</scope>
    <source>
        <strain evidence="5">NBRC 102515 / DSM 9628</strain>
    </source>
</reference>
<keyword evidence="1" id="KW-0805">Transcription regulation</keyword>
<dbReference type="Pfam" id="PF01965">
    <property type="entry name" value="DJ-1_PfpI"/>
    <property type="match status" value="1"/>
</dbReference>
<dbReference type="Pfam" id="PF12833">
    <property type="entry name" value="HTH_18"/>
    <property type="match status" value="1"/>
</dbReference>
<dbReference type="GO" id="GO:0043565">
    <property type="term" value="F:sequence-specific DNA binding"/>
    <property type="evidence" value="ECO:0007669"/>
    <property type="project" value="InterPro"/>
</dbReference>
<dbReference type="PROSITE" id="PS01124">
    <property type="entry name" value="HTH_ARAC_FAMILY_2"/>
    <property type="match status" value="1"/>
</dbReference>
<dbReference type="PANTHER" id="PTHR43130:SF3">
    <property type="entry name" value="HTH-TYPE TRANSCRIPTIONAL REGULATOR RV1931C"/>
    <property type="match status" value="1"/>
</dbReference>
<dbReference type="InterPro" id="IPR018060">
    <property type="entry name" value="HTH_AraC"/>
</dbReference>
<dbReference type="GO" id="GO:0003700">
    <property type="term" value="F:DNA-binding transcription factor activity"/>
    <property type="evidence" value="ECO:0007669"/>
    <property type="project" value="InterPro"/>
</dbReference>
<protein>
    <submittedName>
        <fullName evidence="4">Bacterial regulatory helix-turn-helix s, AraC family protein</fullName>
    </submittedName>
</protein>
<dbReference type="SUPFAM" id="SSF52317">
    <property type="entry name" value="Class I glutamine amidotransferase-like"/>
    <property type="match status" value="1"/>
</dbReference>
<dbReference type="SMART" id="SM00342">
    <property type="entry name" value="HTH_ARAC"/>
    <property type="match status" value="1"/>
</dbReference>
<dbReference type="HOGENOM" id="CLU_000445_59_0_4"/>